<evidence type="ECO:0000259" key="2">
    <source>
        <dbReference type="Pfam" id="PF13628"/>
    </source>
</evidence>
<dbReference type="Gene3D" id="1.20.1260.10">
    <property type="match status" value="1"/>
</dbReference>
<reference evidence="3 4" key="1">
    <citation type="submission" date="2016-10" db="EMBL/GenBank/DDBJ databases">
        <authorList>
            <person name="de Groot N.N."/>
        </authorList>
    </citation>
    <scope>NUCLEOTIDE SEQUENCE [LARGE SCALE GENOMIC DNA]</scope>
    <source>
        <strain evidence="3 4">MP1X4</strain>
    </source>
</reference>
<keyword evidence="4" id="KW-1185">Reference proteome</keyword>
<dbReference type="AlphaFoldDB" id="A0A1H2BL45"/>
<evidence type="ECO:0000313" key="4">
    <source>
        <dbReference type="Proteomes" id="UP000199679"/>
    </source>
</evidence>
<dbReference type="Pfam" id="PF13628">
    <property type="entry name" value="DUF4142"/>
    <property type="match status" value="1"/>
</dbReference>
<protein>
    <submittedName>
        <fullName evidence="3">Putative membrane protein</fullName>
    </submittedName>
</protein>
<accession>A0A1H2BL45</accession>
<keyword evidence="1" id="KW-0732">Signal</keyword>
<gene>
    <name evidence="3" type="ORF">SAMN05216490_4193</name>
</gene>
<evidence type="ECO:0000256" key="1">
    <source>
        <dbReference type="SAM" id="SignalP"/>
    </source>
</evidence>
<dbReference type="PANTHER" id="PTHR38593">
    <property type="entry name" value="BLR2558 PROTEIN"/>
    <property type="match status" value="1"/>
</dbReference>
<dbReference type="OrthoDB" id="883203at2"/>
<dbReference type="InterPro" id="IPR025419">
    <property type="entry name" value="DUF4142"/>
</dbReference>
<dbReference type="InterPro" id="IPR012347">
    <property type="entry name" value="Ferritin-like"/>
</dbReference>
<dbReference type="EMBL" id="LT629740">
    <property type="protein sequence ID" value="SDT58951.1"/>
    <property type="molecule type" value="Genomic_DNA"/>
</dbReference>
<dbReference type="RefSeq" id="WP_091377664.1">
    <property type="nucleotide sequence ID" value="NZ_LT629740.1"/>
</dbReference>
<evidence type="ECO:0000313" key="3">
    <source>
        <dbReference type="EMBL" id="SDT58951.1"/>
    </source>
</evidence>
<organism evidence="3 4">
    <name type="scientific">Mucilaginibacter mallensis</name>
    <dbReference type="NCBI Taxonomy" id="652787"/>
    <lineage>
        <taxon>Bacteria</taxon>
        <taxon>Pseudomonadati</taxon>
        <taxon>Bacteroidota</taxon>
        <taxon>Sphingobacteriia</taxon>
        <taxon>Sphingobacteriales</taxon>
        <taxon>Sphingobacteriaceae</taxon>
        <taxon>Mucilaginibacter</taxon>
    </lineage>
</organism>
<proteinExistence type="predicted"/>
<feature type="domain" description="DUF4142" evidence="2">
    <location>
        <begin position="61"/>
        <end position="195"/>
    </location>
</feature>
<feature type="chain" id="PRO_5009270092" evidence="1">
    <location>
        <begin position="20"/>
        <end position="203"/>
    </location>
</feature>
<name>A0A1H2BL45_MUCMA</name>
<sequence>MKGLRIIILVLFTVCALQACNHVAKNYNSKSADSATVEEDTSDDDASADTSTTLNLAVDKEDSQFAVEAINGGMTEVALGKLAIQKGKSKKVKNFGTMMVKDHSKANDKLTALIKSKKIDLPMTPDPAQQKMIQDLSRKSESDFDKAYIKAMIDDHQEDVKTFAEEAKKLQDPDLKAFAIKTLPVLQKHLDDINAIHDSMGDN</sequence>
<dbReference type="PANTHER" id="PTHR38593:SF1">
    <property type="entry name" value="BLR2558 PROTEIN"/>
    <property type="match status" value="1"/>
</dbReference>
<feature type="signal peptide" evidence="1">
    <location>
        <begin position="1"/>
        <end position="19"/>
    </location>
</feature>
<dbReference type="Proteomes" id="UP000199679">
    <property type="component" value="Chromosome I"/>
</dbReference>
<dbReference type="PROSITE" id="PS51257">
    <property type="entry name" value="PROKAR_LIPOPROTEIN"/>
    <property type="match status" value="1"/>
</dbReference>
<dbReference type="STRING" id="652787.SAMN05216490_4193"/>